<dbReference type="SUPFAM" id="SSF55811">
    <property type="entry name" value="Nudix"/>
    <property type="match status" value="1"/>
</dbReference>
<dbReference type="AlphaFoldDB" id="A0A0A0B9Q8"/>
<dbReference type="PRINTS" id="PR00502">
    <property type="entry name" value="NUDIXFAMILY"/>
</dbReference>
<comment type="cofactor">
    <cofactor evidence="1">
        <name>Mg(2+)</name>
        <dbReference type="ChEBI" id="CHEBI:18420"/>
    </cofactor>
</comment>
<comment type="similarity">
    <text evidence="2 4">Belongs to the Nudix hydrolase family.</text>
</comment>
<sequence>MARIDYIDDPNAPKANSVVPSVVAIVTDDEGRVLLIHKTDNDLWALPGGGHEIGESIADTVVREVKEETGYDVAVERVTGLYTDPRHVMAYDDGEVRQQFSIAFRARLLGGEPAISSESKAVEWVGEEAISHLELHPSMRLRIEHALDERDTPYIG</sequence>
<dbReference type="EMBL" id="AXNT01000031">
    <property type="protein sequence ID" value="KGM02918.1"/>
    <property type="molecule type" value="Genomic_DNA"/>
</dbReference>
<organism evidence="6 7">
    <name type="scientific">Cellulomonas cellasea DSM 20118</name>
    <dbReference type="NCBI Taxonomy" id="1408250"/>
    <lineage>
        <taxon>Bacteria</taxon>
        <taxon>Bacillati</taxon>
        <taxon>Actinomycetota</taxon>
        <taxon>Actinomycetes</taxon>
        <taxon>Micrococcales</taxon>
        <taxon>Cellulomonadaceae</taxon>
        <taxon>Cellulomonas</taxon>
    </lineage>
</organism>
<keyword evidence="7" id="KW-1185">Reference proteome</keyword>
<dbReference type="Gene3D" id="3.90.79.10">
    <property type="entry name" value="Nucleoside Triphosphate Pyrophosphohydrolase"/>
    <property type="match status" value="1"/>
</dbReference>
<dbReference type="InterPro" id="IPR020476">
    <property type="entry name" value="Nudix_hydrolase"/>
</dbReference>
<name>A0A0A0B9Q8_9CELL</name>
<dbReference type="OrthoDB" id="9804442at2"/>
<evidence type="ECO:0000256" key="4">
    <source>
        <dbReference type="RuleBase" id="RU003476"/>
    </source>
</evidence>
<comment type="caution">
    <text evidence="6">The sequence shown here is derived from an EMBL/GenBank/DDBJ whole genome shotgun (WGS) entry which is preliminary data.</text>
</comment>
<dbReference type="PANTHER" id="PTHR43046:SF16">
    <property type="entry name" value="ADP-RIBOSE PYROPHOSPHATASE YJHB-RELATED"/>
    <property type="match status" value="1"/>
</dbReference>
<dbReference type="Pfam" id="PF00293">
    <property type="entry name" value="NUDIX"/>
    <property type="match status" value="1"/>
</dbReference>
<dbReference type="InterPro" id="IPR020084">
    <property type="entry name" value="NUDIX_hydrolase_CS"/>
</dbReference>
<evidence type="ECO:0000313" key="7">
    <source>
        <dbReference type="Proteomes" id="UP000029833"/>
    </source>
</evidence>
<dbReference type="RefSeq" id="WP_034627213.1">
    <property type="nucleotide sequence ID" value="NZ_AXNT01000031.1"/>
</dbReference>
<accession>A0A0A0B9Q8</accession>
<dbReference type="STRING" id="1408250.Q760_10565"/>
<dbReference type="PANTHER" id="PTHR43046">
    <property type="entry name" value="GDP-MANNOSE MANNOSYL HYDROLASE"/>
    <property type="match status" value="1"/>
</dbReference>
<feature type="domain" description="Nudix hydrolase" evidence="5">
    <location>
        <begin position="17"/>
        <end position="147"/>
    </location>
</feature>
<dbReference type="Proteomes" id="UP000029833">
    <property type="component" value="Unassembled WGS sequence"/>
</dbReference>
<dbReference type="PROSITE" id="PS00893">
    <property type="entry name" value="NUDIX_BOX"/>
    <property type="match status" value="1"/>
</dbReference>
<dbReference type="InterPro" id="IPR015797">
    <property type="entry name" value="NUDIX_hydrolase-like_dom_sf"/>
</dbReference>
<evidence type="ECO:0000259" key="5">
    <source>
        <dbReference type="PROSITE" id="PS51462"/>
    </source>
</evidence>
<proteinExistence type="inferred from homology"/>
<evidence type="ECO:0000256" key="1">
    <source>
        <dbReference type="ARBA" id="ARBA00001946"/>
    </source>
</evidence>
<dbReference type="InterPro" id="IPR000086">
    <property type="entry name" value="NUDIX_hydrolase_dom"/>
</dbReference>
<reference evidence="6 7" key="1">
    <citation type="submission" date="2013-10" db="EMBL/GenBank/DDBJ databases">
        <authorList>
            <person name="Wang G."/>
            <person name="Zhuang W."/>
        </authorList>
    </citation>
    <scope>NUCLEOTIDE SEQUENCE [LARGE SCALE GENOMIC DNA]</scope>
    <source>
        <strain evidence="6 7">DSM 20118</strain>
    </source>
</reference>
<dbReference type="PROSITE" id="PS51462">
    <property type="entry name" value="NUDIX"/>
    <property type="match status" value="1"/>
</dbReference>
<gene>
    <name evidence="6" type="ORF">Q760_10565</name>
</gene>
<evidence type="ECO:0000256" key="3">
    <source>
        <dbReference type="ARBA" id="ARBA00022801"/>
    </source>
</evidence>
<evidence type="ECO:0000256" key="2">
    <source>
        <dbReference type="ARBA" id="ARBA00005582"/>
    </source>
</evidence>
<evidence type="ECO:0000313" key="6">
    <source>
        <dbReference type="EMBL" id="KGM02918.1"/>
    </source>
</evidence>
<keyword evidence="3 4" id="KW-0378">Hydrolase</keyword>
<protein>
    <submittedName>
        <fullName evidence="6">NUDIX hydrolase</fullName>
    </submittedName>
</protein>
<dbReference type="GO" id="GO:0016787">
    <property type="term" value="F:hydrolase activity"/>
    <property type="evidence" value="ECO:0007669"/>
    <property type="project" value="UniProtKB-KW"/>
</dbReference>